<proteinExistence type="predicted"/>
<sequence length="176" mass="18816">MQFKLASSLMLAVAATSVLADSSTESQEPVRIVIKLNAYGFQPSNVKAKVGDSIEFHFGEGTSSVVQSDFATPCKAMKNGFSSGTFIVDTTMDHNNEGPHIFVVPVTSTNPVAFYNGIKSQCYGYGAVGVINGQEDTEQSQDKLKAKAFASHGISENPNLVRGGIIEANPEYDDIE</sequence>
<keyword evidence="1" id="KW-0732">Signal</keyword>
<feature type="chain" id="PRO_5045163235" description="Extracellular serine-rich protein" evidence="1">
    <location>
        <begin position="21"/>
        <end position="176"/>
    </location>
</feature>
<dbReference type="InterPro" id="IPR052953">
    <property type="entry name" value="Ser-rich/MCO-related"/>
</dbReference>
<keyword evidence="3" id="KW-1185">Reference proteome</keyword>
<organism evidence="2 3">
    <name type="scientific">Ceratocystis pirilliformis</name>
    <dbReference type="NCBI Taxonomy" id="259994"/>
    <lineage>
        <taxon>Eukaryota</taxon>
        <taxon>Fungi</taxon>
        <taxon>Dikarya</taxon>
        <taxon>Ascomycota</taxon>
        <taxon>Pezizomycotina</taxon>
        <taxon>Sordariomycetes</taxon>
        <taxon>Hypocreomycetidae</taxon>
        <taxon>Microascales</taxon>
        <taxon>Ceratocystidaceae</taxon>
        <taxon>Ceratocystis</taxon>
    </lineage>
</organism>
<feature type="signal peptide" evidence="1">
    <location>
        <begin position="1"/>
        <end position="20"/>
    </location>
</feature>
<evidence type="ECO:0000313" key="2">
    <source>
        <dbReference type="EMBL" id="KAL1899042.1"/>
    </source>
</evidence>
<dbReference type="Proteomes" id="UP001583280">
    <property type="component" value="Unassembled WGS sequence"/>
</dbReference>
<dbReference type="PANTHER" id="PTHR34883:SF15">
    <property type="entry name" value="EXTRACELLULAR SERINE-RICH PROTEIN"/>
    <property type="match status" value="1"/>
</dbReference>
<dbReference type="PANTHER" id="PTHR34883">
    <property type="entry name" value="SERINE-RICH PROTEIN, PUTATIVE-RELATED-RELATED"/>
    <property type="match status" value="1"/>
</dbReference>
<dbReference type="Gene3D" id="2.60.40.420">
    <property type="entry name" value="Cupredoxins - blue copper proteins"/>
    <property type="match status" value="1"/>
</dbReference>
<gene>
    <name evidence="2" type="ORF">Cpir12675_001598</name>
</gene>
<accession>A0ABR3ZFN9</accession>
<evidence type="ECO:0000313" key="3">
    <source>
        <dbReference type="Proteomes" id="UP001583280"/>
    </source>
</evidence>
<reference evidence="2 3" key="1">
    <citation type="journal article" date="2024" name="IMA Fungus">
        <title>IMA Genome - F19 : A genome assembly and annotation guide to empower mycologists, including annotated draft genome sequences of Ceratocystis pirilliformis, Diaporthe australafricana, Fusarium ophioides, Paecilomyces lecythidis, and Sporothrix stenoceras.</title>
        <authorList>
            <person name="Aylward J."/>
            <person name="Wilson A.M."/>
            <person name="Visagie C.M."/>
            <person name="Spraker J."/>
            <person name="Barnes I."/>
            <person name="Buitendag C."/>
            <person name="Ceriani C."/>
            <person name="Del Mar Angel L."/>
            <person name="du Plessis D."/>
            <person name="Fuchs T."/>
            <person name="Gasser K."/>
            <person name="Kramer D."/>
            <person name="Li W."/>
            <person name="Munsamy K."/>
            <person name="Piso A."/>
            <person name="Price J.L."/>
            <person name="Sonnekus B."/>
            <person name="Thomas C."/>
            <person name="van der Nest A."/>
            <person name="van Dijk A."/>
            <person name="van Heerden A."/>
            <person name="van Vuuren N."/>
            <person name="Yilmaz N."/>
            <person name="Duong T.A."/>
            <person name="van der Merwe N.A."/>
            <person name="Wingfield M.J."/>
            <person name="Wingfield B.D."/>
        </authorList>
    </citation>
    <scope>NUCLEOTIDE SEQUENCE [LARGE SCALE GENOMIC DNA]</scope>
    <source>
        <strain evidence="2 3">CMW 12675</strain>
    </source>
</reference>
<comment type="caution">
    <text evidence="2">The sequence shown here is derived from an EMBL/GenBank/DDBJ whole genome shotgun (WGS) entry which is preliminary data.</text>
</comment>
<name>A0ABR3ZFN9_9PEZI</name>
<dbReference type="InterPro" id="IPR008972">
    <property type="entry name" value="Cupredoxin"/>
</dbReference>
<protein>
    <recommendedName>
        <fullName evidence="4">Extracellular serine-rich protein</fullName>
    </recommendedName>
</protein>
<dbReference type="EMBL" id="JAWDJO010000026">
    <property type="protein sequence ID" value="KAL1899042.1"/>
    <property type="molecule type" value="Genomic_DNA"/>
</dbReference>
<evidence type="ECO:0000256" key="1">
    <source>
        <dbReference type="SAM" id="SignalP"/>
    </source>
</evidence>
<dbReference type="SUPFAM" id="SSF49503">
    <property type="entry name" value="Cupredoxins"/>
    <property type="match status" value="1"/>
</dbReference>
<evidence type="ECO:0008006" key="4">
    <source>
        <dbReference type="Google" id="ProtNLM"/>
    </source>
</evidence>